<accession>A0AAU9LVA3</accession>
<evidence type="ECO:0000313" key="2">
    <source>
        <dbReference type="Proteomes" id="UP001157418"/>
    </source>
</evidence>
<dbReference type="Proteomes" id="UP001157418">
    <property type="component" value="Unassembled WGS sequence"/>
</dbReference>
<organism evidence="1 2">
    <name type="scientific">Lactuca virosa</name>
    <dbReference type="NCBI Taxonomy" id="75947"/>
    <lineage>
        <taxon>Eukaryota</taxon>
        <taxon>Viridiplantae</taxon>
        <taxon>Streptophyta</taxon>
        <taxon>Embryophyta</taxon>
        <taxon>Tracheophyta</taxon>
        <taxon>Spermatophyta</taxon>
        <taxon>Magnoliopsida</taxon>
        <taxon>eudicotyledons</taxon>
        <taxon>Gunneridae</taxon>
        <taxon>Pentapetalae</taxon>
        <taxon>asterids</taxon>
        <taxon>campanulids</taxon>
        <taxon>Asterales</taxon>
        <taxon>Asteraceae</taxon>
        <taxon>Cichorioideae</taxon>
        <taxon>Cichorieae</taxon>
        <taxon>Lactucinae</taxon>
        <taxon>Lactuca</taxon>
    </lineage>
</organism>
<proteinExistence type="predicted"/>
<evidence type="ECO:0000313" key="1">
    <source>
        <dbReference type="EMBL" id="CAH1413595.1"/>
    </source>
</evidence>
<name>A0AAU9LVA3_9ASTR</name>
<keyword evidence="2" id="KW-1185">Reference proteome</keyword>
<comment type="caution">
    <text evidence="1">The sequence shown here is derived from an EMBL/GenBank/DDBJ whole genome shotgun (WGS) entry which is preliminary data.</text>
</comment>
<sequence>MGAPGRPFFDFSLPGLAVAFGEPLALLPPSGLLVTRETLVVFLSSSLAVVLSGKTPLVCLSSGSAVAVFGKPPAEHLSPDLSMIVERESVWHCGFPRWCQNACCSHGSRRRLSSTSRLLLSSRWYDNYC</sequence>
<dbReference type="AlphaFoldDB" id="A0AAU9LVA3"/>
<protein>
    <submittedName>
        <fullName evidence="1">Uncharacterized protein</fullName>
    </submittedName>
</protein>
<reference evidence="1 2" key="1">
    <citation type="submission" date="2022-01" db="EMBL/GenBank/DDBJ databases">
        <authorList>
            <person name="Xiong W."/>
            <person name="Schranz E."/>
        </authorList>
    </citation>
    <scope>NUCLEOTIDE SEQUENCE [LARGE SCALE GENOMIC DNA]</scope>
</reference>
<dbReference type="EMBL" id="CAKMRJ010000001">
    <property type="protein sequence ID" value="CAH1413595.1"/>
    <property type="molecule type" value="Genomic_DNA"/>
</dbReference>
<gene>
    <name evidence="1" type="ORF">LVIROSA_LOCUS1552</name>
</gene>